<keyword evidence="8" id="KW-0732">Signal</keyword>
<dbReference type="SMART" id="SM00020">
    <property type="entry name" value="Tryp_SPc"/>
    <property type="match status" value="1"/>
</dbReference>
<dbReference type="InterPro" id="IPR009003">
    <property type="entry name" value="Peptidase_S1_PA"/>
</dbReference>
<keyword evidence="5" id="KW-1015">Disulfide bond</keyword>
<evidence type="ECO:0000256" key="7">
    <source>
        <dbReference type="SAM" id="MobiDB-lite"/>
    </source>
</evidence>
<evidence type="ECO:0000256" key="4">
    <source>
        <dbReference type="ARBA" id="ARBA00022825"/>
    </source>
</evidence>
<keyword evidence="10" id="KW-1185">Reference proteome</keyword>
<sequence length="308" mass="34741">MDWKPVEIMKLLLTVVTLFICSNYGVDSRSPSKIVGGKRVDITEAPFAVTIRHNTTIARCGGVIIGPKWILTAAHCFPLNTTDYQRDPRWFRVVPGVNAYSPDAKFYKIKEVYSHPDFEPDVDILYEIRADIAVIELEEEIPFDDKSSAIELGRDIVPNDTMAMIYGWGLKDRPTKSFTTSLHGLPVKIPSRHQCLHMQYGKPHPYDQMCFYNWNNGTSCGGDSGGPVVAYNKVIGIISIARIDCTTVTPPRATYVYFYKLWIEKIMAGTGTAVKISDGWGNDVKKSSPTPKPTREPRIYDELSYYEK</sequence>
<name>A0A9R1T5L7_9HYME</name>
<dbReference type="InterPro" id="IPR033116">
    <property type="entry name" value="TRYPSIN_SER"/>
</dbReference>
<feature type="region of interest" description="Disordered" evidence="7">
    <location>
        <begin position="282"/>
        <end position="308"/>
    </location>
</feature>
<feature type="domain" description="Peptidase S1" evidence="9">
    <location>
        <begin position="34"/>
        <end position="268"/>
    </location>
</feature>
<dbReference type="PROSITE" id="PS50240">
    <property type="entry name" value="TRYPSIN_DOM"/>
    <property type="match status" value="1"/>
</dbReference>
<dbReference type="Gene3D" id="2.40.10.10">
    <property type="entry name" value="Trypsin-like serine proteases"/>
    <property type="match status" value="1"/>
</dbReference>
<comment type="similarity">
    <text evidence="1">Belongs to the peptidase S1 family.</text>
</comment>
<protein>
    <submittedName>
        <fullName evidence="11">Trypsin</fullName>
    </submittedName>
</protein>
<feature type="compositionally biased region" description="Basic and acidic residues" evidence="7">
    <location>
        <begin position="293"/>
        <end position="308"/>
    </location>
</feature>
<dbReference type="PRINTS" id="PR00722">
    <property type="entry name" value="CHYMOTRYPSIN"/>
</dbReference>
<dbReference type="GO" id="GO:0006508">
    <property type="term" value="P:proteolysis"/>
    <property type="evidence" value="ECO:0007669"/>
    <property type="project" value="UniProtKB-KW"/>
</dbReference>
<dbReference type="AlphaFoldDB" id="A0A9R1T5L7"/>
<gene>
    <name evidence="11" type="primary">LOC105266619</name>
</gene>
<evidence type="ECO:0000256" key="2">
    <source>
        <dbReference type="ARBA" id="ARBA00022670"/>
    </source>
</evidence>
<dbReference type="PROSITE" id="PS00135">
    <property type="entry name" value="TRYPSIN_SER"/>
    <property type="match status" value="1"/>
</dbReference>
<accession>A0A9R1T5L7</accession>
<dbReference type="RefSeq" id="XP_011303234.1">
    <property type="nucleotide sequence ID" value="XM_011304932.1"/>
</dbReference>
<dbReference type="Proteomes" id="UP000694866">
    <property type="component" value="Unplaced"/>
</dbReference>
<dbReference type="PANTHER" id="PTHR24276:SF91">
    <property type="entry name" value="AT26814P-RELATED"/>
    <property type="match status" value="1"/>
</dbReference>
<dbReference type="GO" id="GO:0004252">
    <property type="term" value="F:serine-type endopeptidase activity"/>
    <property type="evidence" value="ECO:0007669"/>
    <property type="project" value="InterPro"/>
</dbReference>
<keyword evidence="3 6" id="KW-0378">Hydrolase</keyword>
<dbReference type="PANTHER" id="PTHR24276">
    <property type="entry name" value="POLYSERASE-RELATED"/>
    <property type="match status" value="1"/>
</dbReference>
<dbReference type="SMR" id="A0A9R1T5L7"/>
<evidence type="ECO:0000256" key="1">
    <source>
        <dbReference type="ARBA" id="ARBA00007664"/>
    </source>
</evidence>
<evidence type="ECO:0000256" key="8">
    <source>
        <dbReference type="SAM" id="SignalP"/>
    </source>
</evidence>
<dbReference type="CDD" id="cd00190">
    <property type="entry name" value="Tryp_SPc"/>
    <property type="match status" value="1"/>
</dbReference>
<proteinExistence type="inferred from homology"/>
<evidence type="ECO:0000313" key="10">
    <source>
        <dbReference type="Proteomes" id="UP000694866"/>
    </source>
</evidence>
<dbReference type="InterPro" id="IPR043504">
    <property type="entry name" value="Peptidase_S1_PA_chymotrypsin"/>
</dbReference>
<dbReference type="Pfam" id="PF00089">
    <property type="entry name" value="Trypsin"/>
    <property type="match status" value="1"/>
</dbReference>
<evidence type="ECO:0000256" key="3">
    <source>
        <dbReference type="ARBA" id="ARBA00022801"/>
    </source>
</evidence>
<feature type="chain" id="PRO_5040458589" evidence="8">
    <location>
        <begin position="29"/>
        <end position="308"/>
    </location>
</feature>
<evidence type="ECO:0000259" key="9">
    <source>
        <dbReference type="PROSITE" id="PS50240"/>
    </source>
</evidence>
<dbReference type="InterPro" id="IPR018114">
    <property type="entry name" value="TRYPSIN_HIS"/>
</dbReference>
<dbReference type="OrthoDB" id="8440449at2759"/>
<reference evidence="11" key="1">
    <citation type="submission" date="2025-08" db="UniProtKB">
        <authorList>
            <consortium name="RefSeq"/>
        </authorList>
    </citation>
    <scope>IDENTIFICATION</scope>
    <source>
        <strain evidence="11">USDA-PBARC FA_bdor</strain>
        <tissue evidence="11">Whole organism</tissue>
    </source>
</reference>
<evidence type="ECO:0000256" key="6">
    <source>
        <dbReference type="RuleBase" id="RU363034"/>
    </source>
</evidence>
<dbReference type="PROSITE" id="PS00134">
    <property type="entry name" value="TRYPSIN_HIS"/>
    <property type="match status" value="1"/>
</dbReference>
<keyword evidence="4 6" id="KW-0720">Serine protease</keyword>
<dbReference type="InterPro" id="IPR001314">
    <property type="entry name" value="Peptidase_S1A"/>
</dbReference>
<dbReference type="GeneID" id="105266619"/>
<dbReference type="InterPro" id="IPR001254">
    <property type="entry name" value="Trypsin_dom"/>
</dbReference>
<dbReference type="KEGG" id="fas:105266619"/>
<dbReference type="InterPro" id="IPR050430">
    <property type="entry name" value="Peptidase_S1"/>
</dbReference>
<dbReference type="SUPFAM" id="SSF50494">
    <property type="entry name" value="Trypsin-like serine proteases"/>
    <property type="match status" value="1"/>
</dbReference>
<evidence type="ECO:0000313" key="11">
    <source>
        <dbReference type="RefSeq" id="XP_011303234.1"/>
    </source>
</evidence>
<keyword evidence="2 6" id="KW-0645">Protease</keyword>
<feature type="signal peptide" evidence="8">
    <location>
        <begin position="1"/>
        <end position="28"/>
    </location>
</feature>
<organism evidence="10 11">
    <name type="scientific">Fopius arisanus</name>
    <dbReference type="NCBI Taxonomy" id="64838"/>
    <lineage>
        <taxon>Eukaryota</taxon>
        <taxon>Metazoa</taxon>
        <taxon>Ecdysozoa</taxon>
        <taxon>Arthropoda</taxon>
        <taxon>Hexapoda</taxon>
        <taxon>Insecta</taxon>
        <taxon>Pterygota</taxon>
        <taxon>Neoptera</taxon>
        <taxon>Endopterygota</taxon>
        <taxon>Hymenoptera</taxon>
        <taxon>Apocrita</taxon>
        <taxon>Ichneumonoidea</taxon>
        <taxon>Braconidae</taxon>
        <taxon>Opiinae</taxon>
        <taxon>Fopius</taxon>
    </lineage>
</organism>
<evidence type="ECO:0000256" key="5">
    <source>
        <dbReference type="ARBA" id="ARBA00023157"/>
    </source>
</evidence>